<evidence type="ECO:0000313" key="2">
    <source>
        <dbReference type="Proteomes" id="UP000464954"/>
    </source>
</evidence>
<sequence>MKSITYLITGTPPRLNDCLDLAAKSSAAPTVSLSLKYLESCRETDILTQLAGGAIAGPSATMKCTSKSFTPASLC</sequence>
<accession>A0A6P1M6A0</accession>
<dbReference type="Proteomes" id="UP000464954">
    <property type="component" value="Chromosome"/>
</dbReference>
<gene>
    <name evidence="1" type="ORF">GT409_07865</name>
</gene>
<name>A0A6P1M6A0_9BACT</name>
<dbReference type="AlphaFoldDB" id="A0A6P1M6A0"/>
<evidence type="ECO:0000313" key="1">
    <source>
        <dbReference type="EMBL" id="QHI69371.1"/>
    </source>
</evidence>
<organism evidence="1 2">
    <name type="scientific">Tichowtungia aerotolerans</name>
    <dbReference type="NCBI Taxonomy" id="2697043"/>
    <lineage>
        <taxon>Bacteria</taxon>
        <taxon>Pseudomonadati</taxon>
        <taxon>Kiritimatiellota</taxon>
        <taxon>Tichowtungiia</taxon>
        <taxon>Tichowtungiales</taxon>
        <taxon>Tichowtungiaceae</taxon>
        <taxon>Tichowtungia</taxon>
    </lineage>
</organism>
<proteinExistence type="predicted"/>
<dbReference type="KEGG" id="taer:GT409_07865"/>
<keyword evidence="2" id="KW-1185">Reference proteome</keyword>
<dbReference type="RefSeq" id="WP_160628553.1">
    <property type="nucleotide sequence ID" value="NZ_CP047593.1"/>
</dbReference>
<dbReference type="EMBL" id="CP047593">
    <property type="protein sequence ID" value="QHI69371.1"/>
    <property type="molecule type" value="Genomic_DNA"/>
</dbReference>
<protein>
    <submittedName>
        <fullName evidence="1">Uncharacterized protein</fullName>
    </submittedName>
</protein>
<reference evidence="1 2" key="1">
    <citation type="submission" date="2020-01" db="EMBL/GenBank/DDBJ databases">
        <title>Ponticoccus aerotolerans gen. nov., sp. nov., an anaerobic bacterium and proposal of Ponticoccusceae fam. nov., Ponticoccusles ord. nov. and Ponticoccuse classis nov. in the phylum Kiritimatiellaeota.</title>
        <authorList>
            <person name="Zhou L.Y."/>
            <person name="Du Z.J."/>
        </authorList>
    </citation>
    <scope>NUCLEOTIDE SEQUENCE [LARGE SCALE GENOMIC DNA]</scope>
    <source>
        <strain evidence="1 2">S-5007</strain>
    </source>
</reference>